<sequence length="393" mass="44425">MRFMESFFDHFLMMHRDMTFFGVLVHELLLREIWDDGLSDEMHFCGEWDSPAVLWRASVVWAKVVKAKVKLSQFDAPNDVVKLSLLLILHIFIYGYEERAIVISSFAAEFAELSNITDPDPRILKWRFNKRPNKLKILKHITRGMYAEKKLVPSLYEIDRGYFQNIMQVSCLYPRDGIVDTVTSALERGLGRIQGIVQDLQTALVKLRQSDRRRDAQYTDVTAIESLRSSTSGWTFHDPLQTPFSFMGRHLNDPDVLIGETKPPHVQPVDINTKVAIVPSTSRVTTAKAHVQSAIPLAPAAKPRRVHVKAVRPSSFAATPARAPVHVDRLISSTATPARLRSPYTDPFVRKKAQTTDEYIYEPDSAISTVALDEYQAFLIDGTSVRVTLGASS</sequence>
<evidence type="ECO:0000313" key="2">
    <source>
        <dbReference type="Proteomes" id="UP000827721"/>
    </source>
</evidence>
<comment type="caution">
    <text evidence="1">The sequence shown here is derived from an EMBL/GenBank/DDBJ whole genome shotgun (WGS) entry which is preliminary data.</text>
</comment>
<evidence type="ECO:0000313" key="1">
    <source>
        <dbReference type="EMBL" id="KAH7567954.1"/>
    </source>
</evidence>
<evidence type="ECO:0008006" key="3">
    <source>
        <dbReference type="Google" id="ProtNLM"/>
    </source>
</evidence>
<keyword evidence="2" id="KW-1185">Reference proteome</keyword>
<protein>
    <recommendedName>
        <fullName evidence="3">FRIGIDA-like protein</fullName>
    </recommendedName>
</protein>
<accession>A0ABQ8HUI6</accession>
<reference evidence="1 2" key="1">
    <citation type="submission" date="2021-02" db="EMBL/GenBank/DDBJ databases">
        <title>Plant Genome Project.</title>
        <authorList>
            <person name="Zhang R.-G."/>
        </authorList>
    </citation>
    <scope>NUCLEOTIDE SEQUENCE [LARGE SCALE GENOMIC DNA]</scope>
    <source>
        <tissue evidence="1">Leaves</tissue>
    </source>
</reference>
<dbReference type="Proteomes" id="UP000827721">
    <property type="component" value="Unassembled WGS sequence"/>
</dbReference>
<proteinExistence type="predicted"/>
<gene>
    <name evidence="1" type="ORF">JRO89_XS07G0197400</name>
</gene>
<organism evidence="1 2">
    <name type="scientific">Xanthoceras sorbifolium</name>
    <dbReference type="NCBI Taxonomy" id="99658"/>
    <lineage>
        <taxon>Eukaryota</taxon>
        <taxon>Viridiplantae</taxon>
        <taxon>Streptophyta</taxon>
        <taxon>Embryophyta</taxon>
        <taxon>Tracheophyta</taxon>
        <taxon>Spermatophyta</taxon>
        <taxon>Magnoliopsida</taxon>
        <taxon>eudicotyledons</taxon>
        <taxon>Gunneridae</taxon>
        <taxon>Pentapetalae</taxon>
        <taxon>rosids</taxon>
        <taxon>malvids</taxon>
        <taxon>Sapindales</taxon>
        <taxon>Sapindaceae</taxon>
        <taxon>Xanthoceroideae</taxon>
        <taxon>Xanthoceras</taxon>
    </lineage>
</organism>
<name>A0ABQ8HUI6_9ROSI</name>
<dbReference type="EMBL" id="JAFEMO010000007">
    <property type="protein sequence ID" value="KAH7567954.1"/>
    <property type="molecule type" value="Genomic_DNA"/>
</dbReference>